<evidence type="ECO:0000313" key="1">
    <source>
        <dbReference type="EMBL" id="MBM0105484.1"/>
    </source>
</evidence>
<name>A0ABS1WWY3_9GAMM</name>
<keyword evidence="2" id="KW-1185">Reference proteome</keyword>
<gene>
    <name evidence="1" type="ORF">JM946_12030</name>
</gene>
<reference evidence="1 2" key="1">
    <citation type="journal article" date="2021" name="Int. J. Syst. Evol. Microbiol.">
        <title>Steroidobacter gossypii sp. nov., isolated from soil of cotton cropping field.</title>
        <authorList>
            <person name="Huang R."/>
            <person name="Yang S."/>
            <person name="Zhen C."/>
            <person name="Liu W."/>
        </authorList>
    </citation>
    <scope>NUCLEOTIDE SEQUENCE [LARGE SCALE GENOMIC DNA]</scope>
    <source>
        <strain evidence="1 2">S1-65</strain>
    </source>
</reference>
<proteinExistence type="predicted"/>
<comment type="caution">
    <text evidence="1">The sequence shown here is derived from an EMBL/GenBank/DDBJ whole genome shotgun (WGS) entry which is preliminary data.</text>
</comment>
<dbReference type="EMBL" id="JAEVLS010000002">
    <property type="protein sequence ID" value="MBM0105484.1"/>
    <property type="molecule type" value="Genomic_DNA"/>
</dbReference>
<dbReference type="Proteomes" id="UP000661077">
    <property type="component" value="Unassembled WGS sequence"/>
</dbReference>
<evidence type="ECO:0000313" key="2">
    <source>
        <dbReference type="Proteomes" id="UP000661077"/>
    </source>
</evidence>
<organism evidence="1 2">
    <name type="scientific">Steroidobacter gossypii</name>
    <dbReference type="NCBI Taxonomy" id="2805490"/>
    <lineage>
        <taxon>Bacteria</taxon>
        <taxon>Pseudomonadati</taxon>
        <taxon>Pseudomonadota</taxon>
        <taxon>Gammaproteobacteria</taxon>
        <taxon>Steroidobacterales</taxon>
        <taxon>Steroidobacteraceae</taxon>
        <taxon>Steroidobacter</taxon>
    </lineage>
</organism>
<accession>A0ABS1WWY3</accession>
<sequence>MATLYGGSLCVAHAAQSPLEINACELLTPAEISAAIGLPVDNGRRQDEGMSRDGQYSSSCIWMIEPGKAPDATAPARGRRFVILNAMQWPAGRDMARKFLQAFHDSAEKGIIASKPSPRKFGDEALWWGDGLAVRRGDVSFGLSVFMPQRNGVRTSAMEEKLAPHVLRRLDQKSAV</sequence>
<protein>
    <submittedName>
        <fullName evidence="1">Uncharacterized protein</fullName>
    </submittedName>
</protein>